<feature type="region of interest" description="Disordered" evidence="6">
    <location>
        <begin position="1073"/>
        <end position="1092"/>
    </location>
</feature>
<dbReference type="SUPFAM" id="SSF56968">
    <property type="entry name" value="Lipovitellin-phosvitin complex, beta-sheet shell regions"/>
    <property type="match status" value="2"/>
</dbReference>
<feature type="signal peptide" evidence="7">
    <location>
        <begin position="1"/>
        <end position="17"/>
    </location>
</feature>
<dbReference type="InterPro" id="IPR011030">
    <property type="entry name" value="Lipovitellin_superhlx_dom"/>
</dbReference>
<evidence type="ECO:0000313" key="9">
    <source>
        <dbReference type="EMBL" id="GFQ73678.1"/>
    </source>
</evidence>
<dbReference type="InterPro" id="IPR050733">
    <property type="entry name" value="Vitellogenin/Apolipophorin"/>
</dbReference>
<proteinExistence type="predicted"/>
<name>A0A8X6G3Y4_TRICU</name>
<keyword evidence="1 7" id="KW-0732">Signal</keyword>
<evidence type="ECO:0000259" key="8">
    <source>
        <dbReference type="PROSITE" id="PS51211"/>
    </source>
</evidence>
<sequence length="2706" mass="308971">MWLRLFALACVAGAAFAGPLYKDLKGQCAKSCKYSSIKKFELNSVKVYDYESKNTVIYGDNQTQTASIEGRVEFHPVSECEILMKVTNIKFDKKLPKEEHIKLKKEIELTILFEFSDGEVKRICAGPEESTQSLNIKRGVISSIINTMNHLNQDEIKYEWDSLGRCLTNYTSLGSNFVRKTKDLKTCEGRHQPLTYLWKDKMTSSWLMNDENLACVQIFKDKFIERVECIERGIMKTPLKDSKNLVEFLGEIRLQRVHKEVTQNVQIKMPLSQEELLYGIEESRKGDNIEKRVENMLRKMCVKNTVTVDNSASTDFMTLFPLMKGMTFEQMNRIYESMKNGRLCPAKKVRDMFVDILPYIGNHHSVKLMVKLIKDEEITGIKKKLWLTSFALISKPTPETVDAIIPLLKTEYSAPLLLSVSAMIHKLCTSKVCAKLSSVNEVVSILEALLGDKCSSEETEKIIGALKAYGNMGYHGAAHENILACVSDSSKPIRVRLAAIDSFRRIKSKRPDKFVDLVSNKNENSEITIALLSSLFNQPDEKQLRVLKEVLEKLEDENVSGYVYTYIRNVNKTSSPRKQKIKEMMKHLKIHAKNVTYWENSKNIEFSTFSKLLNVGASTESDIIHSEGMPHSIYSRFDADIFDKSVNIAQVGLRVEGLEKILKNFIGLKNKVPKVPSASSWNFLSSKDILGESDAEVSFYLRMFEDEILGFSASDLSGIGEMIQIADIMNKLARGRNYDASHSFIFLNSRLVIPSVTGRSYSIDLTGSSTLGLTAKSKIDVKDFPRKSDVDVLAQFSMSTEISALAGIRSKTHGAKGVKVVSRAYTELNIGVKAEIKDGHIALVKLNLPSENISSIKISNDIFEIDSNNTEKRLFDKMQTKIDRCIDYLEKPLGISACLKCTVPKPWVRRSSLLLLPIGSTEISLRKTDNSFNSYVVRLEIPKHKGTIMKYKASFDTDGSSRSRRFAGDLEIKQQTGSREFSLKLESPFKNISGRGECTMNENYIHGSLELHEDSKQKFKIYINSRRTSFGSTKSYQNNGGLHYLDYEPLLWMGNVNVTEGRKHFISYDFSVNKPSSKSKSLDSQKSRSTTVKGTLATEGNFGISKKSEWKLSWYSSISSPFGEFKIRKTVEKRSKKYQSISLRLGVDYQVTGRRNDSIALSWTYQRNLDKCNINGKFEMAKNPNANLYFTWDKQGSLKHNLKNNITLKYGRNPENTYIHVTHSSKVDTSGTRECTISLENTRTNIKYDLKLKHYLEWSQTPKLLVDANLCYGEDKHAKIYLDVNYISKSPLKAKSKLEIEYLGEHIILEDEVFEPRKNVIEGRSHLRCTPRFKFQEVEFKYIYQKLSNEFKFHHKIESSLKTPSTPNPIKSIASIELSKESLVIVGEIGSKYSATAQLNRAGISHITLKTPEVEGSLKSKNEDLKKAVDIDLKLKEHPQHIKISFLADLEEKKNLKLSIIPDVDRLPEWKIYLSTVVEVSKRGSGYIYTSSSKVQVLDYVDISLAESGDILIYGKQDCALDISIKNCPPVSLVHKQEISEGKIITSLIYSRNHVEKAKIELEGNFEHDHYKRNISAKVSITSLDHSFEDTHLQVALKISGSGRSTRVKSLISFQRSSKVYRAELNSDLQPDGINVKAEMNTPVPNYEKQTLGVSLKLLNNDILLSVNYECLDNKKISITANIKRKSHGFSINCAIHTFYDNVRDVEAHLAIHKHSTINKLEGHIEVNNEKVVELEISNNLHKNIIEIEGKLKIPKVELQKFHALYQTTDVSALISGKIELAGNHEFSVTAQVTADPKKSLATASIITPFESYKDAKVYVSLEKKDDHRTSFLFYHDRNGKRKTDVELTCVSTPSLIEIQGRMKTIDKPEISAHVKFENRDELFMISAKIMKGALPLLSTSLSKQSYQNMEKLSVNTESLGNVLLNLEILKNVSEPNLRKYSLKLSGEISPIFITILNDRREKNSVIIEISLCRETKRNECYSLKSYYQDMVHSGNYRFYRKVTIDFKKSSHESNVKALGSVHALLILGEYDHRSKVTLQLNEKTIGYDLKYHHRRNENDPCTFDTHLYLLENTSRVKGSVLHNDHEIDLEIRVIPDTEHPTHQLIIEAKKETNLESNEQSGHLKLSHPEFDPVIFTYNLQKVGEKLVRAKLVLDYSSVWGKGVIVEIKPYLTQESSGIRTLHYKIKTKDQNFDASLKCVKKNTKEEDKIGCEWTYKYKSVEKKGEASITLCDKIRGRPTSIRIVYSSPSSDISIIGLVDPTINGVSLSYSDSKRKIQKDIRIILSGHCIKAEVSKGKKEPFLLSSACILKQEENTLHLLKFDIHYFRHKSLNIRLDLDPANPAFVDVIFEWNKEDLSRALNELVGLDAILRDLSLKDIERELEQKLENFRKEVLHPSITKLLRTYKEIKKQISKILRDIIRKNYVILNDHIQNAEIVRRSVIGFLESLIPWDYIESKIISPLNQTLMCFITDVKTDIFKHIPDITRIAVELIKAQFHYCWDKFCPRKSLCYNVGELFKSYDLRKAISETYEGTQRSAILPFSLIKDIANWVISEVSHIKEKLESIFGKFIGDAVLRSIFNFVRNVEKVIRSRIIAVLDEIFRKINHIFNEDEDYKAVKVILAEAKEKLIRKWEDRERITEDVLQSMKESVKVKVNKMVKEKFQVVKYDPEGGSIKLKVHLGSSELQILQNELRTIQRMLEQRIDV</sequence>
<feature type="chain" id="PRO_5036480944" evidence="7">
    <location>
        <begin position="18"/>
        <end position="2706"/>
    </location>
</feature>
<evidence type="ECO:0000256" key="2">
    <source>
        <dbReference type="ARBA" id="ARBA00022761"/>
    </source>
</evidence>
<dbReference type="InterPro" id="IPR001747">
    <property type="entry name" value="Vitellogenin_N"/>
</dbReference>
<comment type="caution">
    <text evidence="5">Lacks conserved residue(s) required for the propagation of feature annotation.</text>
</comment>
<evidence type="ECO:0000256" key="5">
    <source>
        <dbReference type="PROSITE-ProRule" id="PRU00557"/>
    </source>
</evidence>
<dbReference type="Gene3D" id="2.30.230.10">
    <property type="entry name" value="Lipovitellin, beta-sheet shell regions, chain A"/>
    <property type="match status" value="1"/>
</dbReference>
<evidence type="ECO:0000256" key="7">
    <source>
        <dbReference type="SAM" id="SignalP"/>
    </source>
</evidence>
<dbReference type="Gene3D" id="1.25.10.20">
    <property type="entry name" value="Vitellinogen, superhelical"/>
    <property type="match status" value="1"/>
</dbReference>
<dbReference type="PANTHER" id="PTHR23345:SF15">
    <property type="entry name" value="VITELLOGENIN 1-RELATED"/>
    <property type="match status" value="1"/>
</dbReference>
<dbReference type="OrthoDB" id="6429329at2759"/>
<dbReference type="PANTHER" id="PTHR23345">
    <property type="entry name" value="VITELLOGENIN-RELATED"/>
    <property type="match status" value="1"/>
</dbReference>
<comment type="caution">
    <text evidence="9">The sequence shown here is derived from an EMBL/GenBank/DDBJ whole genome shotgun (WGS) entry which is preliminary data.</text>
</comment>
<dbReference type="InterPro" id="IPR015816">
    <property type="entry name" value="Vitellinogen_b-sht_N"/>
</dbReference>
<evidence type="ECO:0000256" key="3">
    <source>
        <dbReference type="ARBA" id="ARBA00023157"/>
    </source>
</evidence>
<feature type="domain" description="Vitellogenin" evidence="8">
    <location>
        <begin position="40"/>
        <end position="639"/>
    </location>
</feature>
<dbReference type="Gene3D" id="2.20.50.20">
    <property type="entry name" value="Lipovitellin. Chain A, domain 3"/>
    <property type="match status" value="1"/>
</dbReference>
<evidence type="ECO:0000256" key="1">
    <source>
        <dbReference type="ARBA" id="ARBA00022729"/>
    </source>
</evidence>
<evidence type="ECO:0000313" key="10">
    <source>
        <dbReference type="Proteomes" id="UP000887116"/>
    </source>
</evidence>
<reference evidence="9" key="1">
    <citation type="submission" date="2020-07" db="EMBL/GenBank/DDBJ databases">
        <title>Multicomponent nature underlies the extraordinary mechanical properties of spider dragline silk.</title>
        <authorList>
            <person name="Kono N."/>
            <person name="Nakamura H."/>
            <person name="Mori M."/>
            <person name="Yoshida Y."/>
            <person name="Ohtoshi R."/>
            <person name="Malay A.D."/>
            <person name="Moran D.A.P."/>
            <person name="Tomita M."/>
            <person name="Numata K."/>
            <person name="Arakawa K."/>
        </authorList>
    </citation>
    <scope>NUCLEOTIDE SEQUENCE</scope>
</reference>
<protein>
    <submittedName>
        <fullName evidence="9">Apolipophorins</fullName>
    </submittedName>
</protein>
<dbReference type="InterPro" id="IPR015819">
    <property type="entry name" value="Lipid_transp_b-sht_shell"/>
</dbReference>
<accession>A0A8X6G3Y4</accession>
<keyword evidence="4" id="KW-0325">Glycoprotein</keyword>
<keyword evidence="10" id="KW-1185">Reference proteome</keyword>
<dbReference type="EMBL" id="BMAO01001474">
    <property type="protein sequence ID" value="GFQ73678.1"/>
    <property type="molecule type" value="Genomic_DNA"/>
</dbReference>
<organism evidence="9 10">
    <name type="scientific">Trichonephila clavata</name>
    <name type="common">Joro spider</name>
    <name type="synonym">Nephila clavata</name>
    <dbReference type="NCBI Taxonomy" id="2740835"/>
    <lineage>
        <taxon>Eukaryota</taxon>
        <taxon>Metazoa</taxon>
        <taxon>Ecdysozoa</taxon>
        <taxon>Arthropoda</taxon>
        <taxon>Chelicerata</taxon>
        <taxon>Arachnida</taxon>
        <taxon>Araneae</taxon>
        <taxon>Araneomorphae</taxon>
        <taxon>Entelegynae</taxon>
        <taxon>Araneoidea</taxon>
        <taxon>Nephilidae</taxon>
        <taxon>Trichonephila</taxon>
    </lineage>
</organism>
<keyword evidence="3" id="KW-1015">Disulfide bond</keyword>
<dbReference type="InterPro" id="IPR015255">
    <property type="entry name" value="Vitellinogen_open_b-sht"/>
</dbReference>
<dbReference type="GO" id="GO:0005319">
    <property type="term" value="F:lipid transporter activity"/>
    <property type="evidence" value="ECO:0007669"/>
    <property type="project" value="InterPro"/>
</dbReference>
<dbReference type="SMART" id="SM01169">
    <property type="entry name" value="DUF1943"/>
    <property type="match status" value="1"/>
</dbReference>
<gene>
    <name evidence="9" type="primary">apolpp</name>
    <name evidence="9" type="ORF">TNCT_366382</name>
</gene>
<evidence type="ECO:0000256" key="6">
    <source>
        <dbReference type="SAM" id="MobiDB-lite"/>
    </source>
</evidence>
<evidence type="ECO:0000256" key="4">
    <source>
        <dbReference type="ARBA" id="ARBA00023180"/>
    </source>
</evidence>
<dbReference type="Pfam" id="PF09172">
    <property type="entry name" value="Vit_open_b-sht"/>
    <property type="match status" value="1"/>
</dbReference>
<dbReference type="SMART" id="SM00638">
    <property type="entry name" value="LPD_N"/>
    <property type="match status" value="1"/>
</dbReference>
<dbReference type="InterPro" id="IPR015817">
    <property type="entry name" value="Vitellinogen_open_b-sht_sub1"/>
</dbReference>
<keyword evidence="2" id="KW-0758">Storage protein</keyword>
<dbReference type="Pfam" id="PF01347">
    <property type="entry name" value="Vitellogenin_N"/>
    <property type="match status" value="1"/>
</dbReference>
<dbReference type="Proteomes" id="UP000887116">
    <property type="component" value="Unassembled WGS sequence"/>
</dbReference>
<dbReference type="SUPFAM" id="SSF48431">
    <property type="entry name" value="Lipovitellin-phosvitin complex, superhelical domain"/>
    <property type="match status" value="1"/>
</dbReference>
<dbReference type="PROSITE" id="PS51211">
    <property type="entry name" value="VITELLOGENIN"/>
    <property type="match status" value="1"/>
</dbReference>
<dbReference type="GO" id="GO:0045735">
    <property type="term" value="F:nutrient reservoir activity"/>
    <property type="evidence" value="ECO:0007669"/>
    <property type="project" value="UniProtKB-KW"/>
</dbReference>